<dbReference type="Gene3D" id="3.40.50.300">
    <property type="entry name" value="P-loop containing nucleotide triphosphate hydrolases"/>
    <property type="match status" value="1"/>
</dbReference>
<evidence type="ECO:0000313" key="3">
    <source>
        <dbReference type="EMBL" id="KNF09312.1"/>
    </source>
</evidence>
<dbReference type="PATRIC" id="fig|1503.3.peg.1952"/>
<protein>
    <submittedName>
        <fullName evidence="3">Phage terminase, large subunit, PBSX family</fullName>
    </submittedName>
</protein>
<dbReference type="InterPro" id="IPR052380">
    <property type="entry name" value="Viral_DNA_packaging_terminase"/>
</dbReference>
<dbReference type="InterPro" id="IPR006437">
    <property type="entry name" value="Phage_terminase_lsu"/>
</dbReference>
<sequence>MRLFKKKVKPFKFKPFSLKQKRLLNWWEDGSPYKDCDIVIADGAIRSGKTIACICSFLKWSQKNFNNESFIIAGKSIGSLKRNVLEPMKKILTAWGWKFTHNRSENYIIIGDNIYYLFGANNEASQDTLQGLTSAGALADEVALFPQNFVEQMLGRCSVKGSKVFVNCNPKSPYHWFKTEYIDKKEKKKIYYLHFTMDDNLSLAKDTKERYKRMFSGVFFKRYILGLWVMAEGLIYDMFNKDKHSRKTENRAYVQHYVSIDYGTQNATAFILWGKYKNKWYAVKEYYYSGREKEKQKTDNEYYKDLDDFIGNIKVRGIIIDPSASSFITLIRKEDKYRVINAKNDVLDGIRNVATCLNEEKILFNDCCINTFKEFFSYVWDEKALERGEDKPIKKNDHALDAVRYFVHTIVCRGQAKVIDI</sequence>
<dbReference type="InterPro" id="IPR027417">
    <property type="entry name" value="P-loop_NTPase"/>
</dbReference>
<dbReference type="AlphaFoldDB" id="A0A0L0WCW5"/>
<dbReference type="PANTHER" id="PTHR39184">
    <property type="match status" value="1"/>
</dbReference>
<dbReference type="InterPro" id="IPR035421">
    <property type="entry name" value="Terminase_6C"/>
</dbReference>
<dbReference type="Gene3D" id="3.30.420.280">
    <property type="match status" value="1"/>
</dbReference>
<evidence type="ECO:0000259" key="2">
    <source>
        <dbReference type="Pfam" id="PF17289"/>
    </source>
</evidence>
<accession>A0A0L0WCW5</accession>
<dbReference type="Proteomes" id="UP000037267">
    <property type="component" value="Unassembled WGS sequence"/>
</dbReference>
<dbReference type="EMBL" id="LGSS01000003">
    <property type="protein sequence ID" value="KNF09312.1"/>
    <property type="molecule type" value="Genomic_DNA"/>
</dbReference>
<keyword evidence="4" id="KW-1185">Reference proteome</keyword>
<dbReference type="Pfam" id="PF03237">
    <property type="entry name" value="Terminase_6N"/>
    <property type="match status" value="1"/>
</dbReference>
<proteinExistence type="predicted"/>
<keyword evidence="1" id="KW-1188">Viral release from host cell</keyword>
<name>A0A0L0WCW5_GOTPU</name>
<dbReference type="STRING" id="1503.CLPU_3c00900"/>
<feature type="domain" description="Terminase large subunit gp17-like C-terminal" evidence="2">
    <location>
        <begin position="264"/>
        <end position="408"/>
    </location>
</feature>
<organism evidence="3 4">
    <name type="scientific">Gottschalkia purinilytica</name>
    <name type="common">Clostridium purinilyticum</name>
    <dbReference type="NCBI Taxonomy" id="1503"/>
    <lineage>
        <taxon>Bacteria</taxon>
        <taxon>Bacillati</taxon>
        <taxon>Bacillota</taxon>
        <taxon>Tissierellia</taxon>
        <taxon>Tissierellales</taxon>
        <taxon>Gottschalkiaceae</taxon>
        <taxon>Gottschalkia</taxon>
    </lineage>
</organism>
<gene>
    <name evidence="3" type="ORF">CLPU_3c00900</name>
</gene>
<comment type="caution">
    <text evidence="3">The sequence shown here is derived from an EMBL/GenBank/DDBJ whole genome shotgun (WGS) entry which is preliminary data.</text>
</comment>
<dbReference type="Pfam" id="PF17289">
    <property type="entry name" value="Terminase_6C"/>
    <property type="match status" value="1"/>
</dbReference>
<dbReference type="OrthoDB" id="9768556at2"/>
<reference evidence="4" key="1">
    <citation type="submission" date="2015-07" db="EMBL/GenBank/DDBJ databases">
        <title>Draft genome sequence of the purine-degrading Gottschalkia purinilyticum DSM 1384 (formerly Clostridium purinilyticum).</title>
        <authorList>
            <person name="Poehlein A."/>
            <person name="Schiel-Bengelsdorf B."/>
            <person name="Bengelsdorf F.R."/>
            <person name="Daniel R."/>
            <person name="Duerre P."/>
        </authorList>
    </citation>
    <scope>NUCLEOTIDE SEQUENCE [LARGE SCALE GENOMIC DNA]</scope>
    <source>
        <strain evidence="4">DSM 1384</strain>
    </source>
</reference>
<evidence type="ECO:0000256" key="1">
    <source>
        <dbReference type="ARBA" id="ARBA00022612"/>
    </source>
</evidence>
<dbReference type="PANTHER" id="PTHR39184:SF1">
    <property type="entry name" value="PBSX PHAGE TERMINASE LARGE SUBUNIT"/>
    <property type="match status" value="1"/>
</dbReference>
<dbReference type="NCBIfam" id="TIGR01547">
    <property type="entry name" value="phage_term_2"/>
    <property type="match status" value="1"/>
</dbReference>
<dbReference type="RefSeq" id="WP_050354309.1">
    <property type="nucleotide sequence ID" value="NZ_LGSS01000003.1"/>
</dbReference>
<evidence type="ECO:0000313" key="4">
    <source>
        <dbReference type="Proteomes" id="UP000037267"/>
    </source>
</evidence>